<dbReference type="PANTHER" id="PTHR20842:SF0">
    <property type="entry name" value="ALPHA-ASPARTYL DIPEPTIDASE"/>
    <property type="match status" value="1"/>
</dbReference>
<proteinExistence type="inferred from homology"/>
<evidence type="ECO:0000313" key="5">
    <source>
        <dbReference type="EMBL" id="GIH03708.1"/>
    </source>
</evidence>
<dbReference type="InterPro" id="IPR005320">
    <property type="entry name" value="Peptidase_S51"/>
</dbReference>
<evidence type="ECO:0000256" key="2">
    <source>
        <dbReference type="ARBA" id="ARBA00022670"/>
    </source>
</evidence>
<dbReference type="GO" id="GO:0006508">
    <property type="term" value="P:proteolysis"/>
    <property type="evidence" value="ECO:0007669"/>
    <property type="project" value="UniProtKB-KW"/>
</dbReference>
<evidence type="ECO:0000313" key="6">
    <source>
        <dbReference type="Proteomes" id="UP000612899"/>
    </source>
</evidence>
<accession>A0A8J3Q4C4</accession>
<dbReference type="Proteomes" id="UP000612899">
    <property type="component" value="Unassembled WGS sequence"/>
</dbReference>
<reference evidence="5" key="1">
    <citation type="submission" date="2021-01" db="EMBL/GenBank/DDBJ databases">
        <title>Whole genome shotgun sequence of Rhizocola hellebori NBRC 109834.</title>
        <authorList>
            <person name="Komaki H."/>
            <person name="Tamura T."/>
        </authorList>
    </citation>
    <scope>NUCLEOTIDE SEQUENCE</scope>
    <source>
        <strain evidence="5">NBRC 109834</strain>
    </source>
</reference>
<dbReference type="RefSeq" id="WP_203907768.1">
    <property type="nucleotide sequence ID" value="NZ_BONY01000009.1"/>
</dbReference>
<comment type="caution">
    <text evidence="5">The sequence shown here is derived from an EMBL/GenBank/DDBJ whole genome shotgun (WGS) entry which is preliminary data.</text>
</comment>
<dbReference type="PANTHER" id="PTHR20842">
    <property type="entry name" value="PROTEASE S51 ALPHA-ASPARTYL DIPEPTIDASE"/>
    <property type="match status" value="1"/>
</dbReference>
<dbReference type="GO" id="GO:0008236">
    <property type="term" value="F:serine-type peptidase activity"/>
    <property type="evidence" value="ECO:0007669"/>
    <property type="project" value="UniProtKB-KW"/>
</dbReference>
<keyword evidence="4" id="KW-0720">Serine protease</keyword>
<gene>
    <name evidence="5" type="ORF">Rhe02_17750</name>
</gene>
<evidence type="ECO:0000256" key="4">
    <source>
        <dbReference type="ARBA" id="ARBA00022825"/>
    </source>
</evidence>
<dbReference type="Gene3D" id="3.40.50.880">
    <property type="match status" value="1"/>
</dbReference>
<dbReference type="SUPFAM" id="SSF52317">
    <property type="entry name" value="Class I glutamine amidotransferase-like"/>
    <property type="match status" value="1"/>
</dbReference>
<dbReference type="InterPro" id="IPR029062">
    <property type="entry name" value="Class_I_gatase-like"/>
</dbReference>
<keyword evidence="6" id="KW-1185">Reference proteome</keyword>
<keyword evidence="3" id="KW-0378">Hydrolase</keyword>
<dbReference type="AlphaFoldDB" id="A0A8J3Q4C4"/>
<evidence type="ECO:0000256" key="3">
    <source>
        <dbReference type="ARBA" id="ARBA00022801"/>
    </source>
</evidence>
<protein>
    <submittedName>
        <fullName evidence="5">Peptidase E</fullName>
    </submittedName>
</protein>
<dbReference type="Pfam" id="PF03575">
    <property type="entry name" value="Peptidase_S51"/>
    <property type="match status" value="1"/>
</dbReference>
<sequence>MKLLLTDSGVRNKSIHEALVDLLGKPIAESNALFIPTALHAQRNGAVQAYRVISGQEDRAPMAGLGWKSVGILELTALPSVGEQLWVPRVQGADALLVEGGDPMYLCHWMRESGLADLFPTLHHTVYVGLSAGSMVMTPSIGEDFVRWSPPGGGDKTLGIVDFSIFPHVDYPGMPDNSMANAEKWAAKMPVRAYATDNETAIKVVDGDVEVISEGHWRLLNP</sequence>
<dbReference type="EMBL" id="BONY01000009">
    <property type="protein sequence ID" value="GIH03708.1"/>
    <property type="molecule type" value="Genomic_DNA"/>
</dbReference>
<name>A0A8J3Q4C4_9ACTN</name>
<evidence type="ECO:0000256" key="1">
    <source>
        <dbReference type="ARBA" id="ARBA00006534"/>
    </source>
</evidence>
<keyword evidence="2" id="KW-0645">Protease</keyword>
<comment type="similarity">
    <text evidence="1">Belongs to the peptidase S51 family.</text>
</comment>
<organism evidence="5 6">
    <name type="scientific">Rhizocola hellebori</name>
    <dbReference type="NCBI Taxonomy" id="1392758"/>
    <lineage>
        <taxon>Bacteria</taxon>
        <taxon>Bacillati</taxon>
        <taxon>Actinomycetota</taxon>
        <taxon>Actinomycetes</taxon>
        <taxon>Micromonosporales</taxon>
        <taxon>Micromonosporaceae</taxon>
        <taxon>Rhizocola</taxon>
    </lineage>
</organism>